<name>A0ABP1AF17_9BRYO</name>
<dbReference type="SUPFAM" id="SSF51735">
    <property type="entry name" value="NAD(P)-binding Rossmann-fold domains"/>
    <property type="match status" value="1"/>
</dbReference>
<sequence>MEVCGGVAFLHIHSHSRAWPLACLSATTPNIGASSDWRQCFSSIPTSVAPRDLSLMRSWRMSSLFSSIDLVTVGAGPSAGSRRIGDFGSRSEDRRRRQRLVCSQLAESSGKEVAEESSAGAKNKSSKSVLVVGATGGVGQLVVASLMDRGHSVRAIIRNPEKGKALFGDQDPQQFQAHIADTRQQEVLAPSLFEGVTHVICCTGTTAFPSKRWDGDNGPEKTDWEGVRNLVSTLPSTIQHFVLVSSIGVTRAKKLPYNILNLFGVLTYKKMAEDFLSNSGIPYTIIRPGRLTDGPYTSYDLNTLLQATSGTRHDVIIDQGDTLVGETSRIVVAEACVQALDLPCTIGETYEIKSTEGVGPGKDKAKWETLFKGVHKSSSSK</sequence>
<dbReference type="Pfam" id="PF13460">
    <property type="entry name" value="NAD_binding_10"/>
    <property type="match status" value="1"/>
</dbReference>
<feature type="compositionally biased region" description="Basic and acidic residues" evidence="1">
    <location>
        <begin position="83"/>
        <end position="95"/>
    </location>
</feature>
<dbReference type="Gene3D" id="3.40.50.720">
    <property type="entry name" value="NAD(P)-binding Rossmann-like Domain"/>
    <property type="match status" value="1"/>
</dbReference>
<evidence type="ECO:0000313" key="4">
    <source>
        <dbReference type="Proteomes" id="UP001497522"/>
    </source>
</evidence>
<gene>
    <name evidence="3" type="ORF">CSSPJE1EN2_LOCUS4136</name>
</gene>
<evidence type="ECO:0000256" key="1">
    <source>
        <dbReference type="SAM" id="MobiDB-lite"/>
    </source>
</evidence>
<dbReference type="PANTHER" id="PTHR15020">
    <property type="entry name" value="FLAVIN REDUCTASE-RELATED"/>
    <property type="match status" value="1"/>
</dbReference>
<dbReference type="CDD" id="cd05243">
    <property type="entry name" value="SDR_a5"/>
    <property type="match status" value="1"/>
</dbReference>
<accession>A0ABP1AF17</accession>
<dbReference type="Proteomes" id="UP001497522">
    <property type="component" value="Chromosome 11"/>
</dbReference>
<feature type="region of interest" description="Disordered" evidence="1">
    <location>
        <begin position="76"/>
        <end position="96"/>
    </location>
</feature>
<dbReference type="PANTHER" id="PTHR15020:SF48">
    <property type="entry name" value="NAD(P)-BINDING ROSSMANN-FOLD SUPERFAMILY PROTEIN"/>
    <property type="match status" value="1"/>
</dbReference>
<dbReference type="InterPro" id="IPR016040">
    <property type="entry name" value="NAD(P)-bd_dom"/>
</dbReference>
<evidence type="ECO:0000313" key="3">
    <source>
        <dbReference type="EMBL" id="CAK9861141.1"/>
    </source>
</evidence>
<dbReference type="InterPro" id="IPR036291">
    <property type="entry name" value="NAD(P)-bd_dom_sf"/>
</dbReference>
<keyword evidence="4" id="KW-1185">Reference proteome</keyword>
<dbReference type="EMBL" id="OZ023712">
    <property type="protein sequence ID" value="CAK9861141.1"/>
    <property type="molecule type" value="Genomic_DNA"/>
</dbReference>
<evidence type="ECO:0000259" key="2">
    <source>
        <dbReference type="Pfam" id="PF13460"/>
    </source>
</evidence>
<protein>
    <recommendedName>
        <fullName evidence="2">NAD(P)-binding domain-containing protein</fullName>
    </recommendedName>
</protein>
<reference evidence="3" key="1">
    <citation type="submission" date="2024-03" db="EMBL/GenBank/DDBJ databases">
        <authorList>
            <consortium name="ELIXIR-Norway"/>
            <consortium name="Elixir Norway"/>
        </authorList>
    </citation>
    <scope>NUCLEOTIDE SEQUENCE</scope>
</reference>
<feature type="domain" description="NAD(P)-binding" evidence="2">
    <location>
        <begin position="133"/>
        <end position="341"/>
    </location>
</feature>
<organism evidence="3 4">
    <name type="scientific">Sphagnum jensenii</name>
    <dbReference type="NCBI Taxonomy" id="128206"/>
    <lineage>
        <taxon>Eukaryota</taxon>
        <taxon>Viridiplantae</taxon>
        <taxon>Streptophyta</taxon>
        <taxon>Embryophyta</taxon>
        <taxon>Bryophyta</taxon>
        <taxon>Sphagnophytina</taxon>
        <taxon>Sphagnopsida</taxon>
        <taxon>Sphagnales</taxon>
        <taxon>Sphagnaceae</taxon>
        <taxon>Sphagnum</taxon>
    </lineage>
</organism>
<proteinExistence type="predicted"/>